<dbReference type="GO" id="GO:0008173">
    <property type="term" value="F:RNA methyltransferase activity"/>
    <property type="evidence" value="ECO:0007669"/>
    <property type="project" value="InterPro"/>
</dbReference>
<dbReference type="InterPro" id="IPR029063">
    <property type="entry name" value="SAM-dependent_MTases_sf"/>
</dbReference>
<evidence type="ECO:0000256" key="4">
    <source>
        <dbReference type="ARBA" id="ARBA00022884"/>
    </source>
</evidence>
<organism evidence="7 8">
    <name type="scientific">Candidatus Profftella armatura</name>
    <dbReference type="NCBI Taxonomy" id="669502"/>
    <lineage>
        <taxon>Bacteria</taxon>
        <taxon>Pseudomonadati</taxon>
        <taxon>Pseudomonadota</taxon>
        <taxon>Betaproteobacteria</taxon>
        <taxon>Candidatus Profftella</taxon>
    </lineage>
</organism>
<dbReference type="InterPro" id="IPR049560">
    <property type="entry name" value="MeTrfase_RsmB-F_NOP2_cat"/>
</dbReference>
<dbReference type="GO" id="GO:0001510">
    <property type="term" value="P:RNA methylation"/>
    <property type="evidence" value="ECO:0007669"/>
    <property type="project" value="InterPro"/>
</dbReference>
<protein>
    <submittedName>
        <fullName evidence="7">Sun family protein</fullName>
    </submittedName>
</protein>
<dbReference type="Gene3D" id="3.30.70.1170">
    <property type="entry name" value="Sun protein, domain 3"/>
    <property type="match status" value="1"/>
</dbReference>
<accession>S5R8M0</accession>
<dbReference type="Proteomes" id="UP000015216">
    <property type="component" value="Chromosome"/>
</dbReference>
<dbReference type="EMBL" id="CP003468">
    <property type="protein sequence ID" value="AGS06935.1"/>
    <property type="molecule type" value="Genomic_DNA"/>
</dbReference>
<gene>
    <name evidence="7" type="ORF">SSDC_01230</name>
</gene>
<dbReference type="PANTHER" id="PTHR22807">
    <property type="entry name" value="NOP2 YEAST -RELATED NOL1/NOP2/FMU SUN DOMAIN-CONTAINING"/>
    <property type="match status" value="1"/>
</dbReference>
<evidence type="ECO:0000256" key="1">
    <source>
        <dbReference type="ARBA" id="ARBA00022603"/>
    </source>
</evidence>
<evidence type="ECO:0000259" key="6">
    <source>
        <dbReference type="PROSITE" id="PS51686"/>
    </source>
</evidence>
<feature type="binding site" evidence="5">
    <location>
        <position position="302"/>
    </location>
    <ligand>
        <name>S-adenosyl-L-methionine</name>
        <dbReference type="ChEBI" id="CHEBI:59789"/>
    </ligand>
</feature>
<dbReference type="InterPro" id="IPR001678">
    <property type="entry name" value="MeTrfase_RsmB-F_NOP2_dom"/>
</dbReference>
<dbReference type="GO" id="GO:0003723">
    <property type="term" value="F:RNA binding"/>
    <property type="evidence" value="ECO:0007669"/>
    <property type="project" value="UniProtKB-UniRule"/>
</dbReference>
<dbReference type="PANTHER" id="PTHR22807:SF53">
    <property type="entry name" value="RIBOSOMAL RNA SMALL SUBUNIT METHYLTRANSFERASE B-RELATED"/>
    <property type="match status" value="1"/>
</dbReference>
<dbReference type="OrthoDB" id="9810297at2"/>
<keyword evidence="2 5" id="KW-0808">Transferase</keyword>
<sequence>MKFSILIINSVEKLLNKILKFTCSPNKLLSNYFRKYKKLGIFERNIISKAVYNLLYNKSIYFYFIHNEFGNKTVSLRNLTLFCLKDLVNISCIEGLSKKEFYFFNKKIDFNLAPPLIKSNFPEWLFTKLVDQYGESETLELSKKINQSASLDLRVNLLKSKREIIIKKLLDFSIFCNPTPYAPFGLRITKKVSLKKIYLFTKGIIEIQDESSQLLTHIIEVKRGELIVDFCAGSGGKTLAIGSLIRNTGYIYSLDISKKKIEELKKRVIRSGLSNVYPIVIKNENDIKIKFLENKANRVLVDAPCSGLGTLRRNPDIKWYQKPFFIDKINNTQINILNNASKLVKIKGYLIYSTCSILKEENEDIVDKFMAINKNFCLIPIKNILKRQKIKLLINDNYYFKLLTNIHNTDCFFAAIMKRIK</sequence>
<keyword evidence="4 5" id="KW-0694">RNA-binding</keyword>
<evidence type="ECO:0000256" key="3">
    <source>
        <dbReference type="ARBA" id="ARBA00022691"/>
    </source>
</evidence>
<dbReference type="PRINTS" id="PR02008">
    <property type="entry name" value="RCMTFAMILY"/>
</dbReference>
<evidence type="ECO:0000313" key="8">
    <source>
        <dbReference type="Proteomes" id="UP000015216"/>
    </source>
</evidence>
<proteinExistence type="inferred from homology"/>
<feature type="binding site" evidence="5">
    <location>
        <position position="255"/>
    </location>
    <ligand>
        <name>S-adenosyl-L-methionine</name>
        <dbReference type="ChEBI" id="CHEBI:59789"/>
    </ligand>
</feature>
<dbReference type="PROSITE" id="PS51686">
    <property type="entry name" value="SAM_MT_RSMB_NOP"/>
    <property type="match status" value="1"/>
</dbReference>
<dbReference type="InterPro" id="IPR023267">
    <property type="entry name" value="RCMT"/>
</dbReference>
<comment type="similarity">
    <text evidence="5">Belongs to the class I-like SAM-binding methyltransferase superfamily. RsmB/NOP family.</text>
</comment>
<dbReference type="Gene3D" id="3.40.50.150">
    <property type="entry name" value="Vaccinia Virus protein VP39"/>
    <property type="match status" value="1"/>
</dbReference>
<evidence type="ECO:0000313" key="7">
    <source>
        <dbReference type="EMBL" id="AGS06935.1"/>
    </source>
</evidence>
<feature type="active site" description="Nucleophile" evidence="5">
    <location>
        <position position="355"/>
    </location>
</feature>
<dbReference type="Pfam" id="PF01189">
    <property type="entry name" value="Methyltr_RsmB-F"/>
    <property type="match status" value="1"/>
</dbReference>
<keyword evidence="8" id="KW-1185">Reference proteome</keyword>
<evidence type="ECO:0000256" key="2">
    <source>
        <dbReference type="ARBA" id="ARBA00022679"/>
    </source>
</evidence>
<dbReference type="KEGG" id="ssdc:SSDC_01230"/>
<dbReference type="InterPro" id="IPR054728">
    <property type="entry name" value="RsmB-like_ferredoxin"/>
</dbReference>
<dbReference type="Pfam" id="PF22458">
    <property type="entry name" value="RsmF-B_ferredox"/>
    <property type="match status" value="1"/>
</dbReference>
<comment type="caution">
    <text evidence="5">Lacks conserved residue(s) required for the propagation of feature annotation.</text>
</comment>
<keyword evidence="1 5" id="KW-0489">Methyltransferase</keyword>
<name>S5R8M0_9PROT</name>
<dbReference type="eggNOG" id="COG0144">
    <property type="taxonomic scope" value="Bacteria"/>
</dbReference>
<dbReference type="RefSeq" id="WP_020915510.1">
    <property type="nucleotide sequence ID" value="NC_021885.1"/>
</dbReference>
<reference evidence="7 8" key="1">
    <citation type="journal article" date="2013" name="Curr. Biol.">
        <title>Defensive bacteriome symbiont with a drastically reduced genome.</title>
        <authorList>
            <person name="Nakabachi A."/>
            <person name="Ueoka R."/>
            <person name="Oshima K."/>
            <person name="Teta R."/>
            <person name="Mangoni A."/>
            <person name="Gurgui M."/>
            <person name="Oldham N.J."/>
            <person name="van Echten-Deckert G."/>
            <person name="Okamura K."/>
            <person name="Yamamoto K."/>
            <person name="Inoue H."/>
            <person name="Ohkuma M."/>
            <person name="Hongoh Y."/>
            <person name="Miyagishima S.Y."/>
            <person name="Hattori M."/>
            <person name="Piel J."/>
            <person name="Fukatsu T."/>
        </authorList>
    </citation>
    <scope>NUCLEOTIDE SEQUENCE [LARGE SCALE GENOMIC DNA]</scope>
    <source>
        <strain evidence="7 8">DC</strain>
    </source>
</reference>
<dbReference type="STRING" id="669502.SSDC_01230"/>
<feature type="domain" description="SAM-dependent MTase RsmB/NOP-type" evidence="6">
    <location>
        <begin position="141"/>
        <end position="420"/>
    </location>
</feature>
<dbReference type="SUPFAM" id="SSF53335">
    <property type="entry name" value="S-adenosyl-L-methionine-dependent methyltransferases"/>
    <property type="match status" value="1"/>
</dbReference>
<evidence type="ECO:0000256" key="5">
    <source>
        <dbReference type="PROSITE-ProRule" id="PRU01023"/>
    </source>
</evidence>
<dbReference type="AlphaFoldDB" id="S5R8M0"/>
<dbReference type="HOGENOM" id="CLU_005316_0_2_4"/>
<keyword evidence="3 5" id="KW-0949">S-adenosyl-L-methionine</keyword>
<dbReference type="GeneID" id="301553110"/>